<feature type="chain" id="PRO_5045353830" evidence="1">
    <location>
        <begin position="21"/>
        <end position="241"/>
    </location>
</feature>
<dbReference type="Proteomes" id="UP000618591">
    <property type="component" value="Unassembled WGS sequence"/>
</dbReference>
<accession>A0ABQ1GAK6</accession>
<keyword evidence="3" id="KW-1185">Reference proteome</keyword>
<evidence type="ECO:0000313" key="2">
    <source>
        <dbReference type="EMBL" id="GGA39890.1"/>
    </source>
</evidence>
<reference evidence="3" key="1">
    <citation type="journal article" date="2019" name="Int. J. Syst. Evol. Microbiol.">
        <title>The Global Catalogue of Microorganisms (GCM) 10K type strain sequencing project: providing services to taxonomists for standard genome sequencing and annotation.</title>
        <authorList>
            <consortium name="The Broad Institute Genomics Platform"/>
            <consortium name="The Broad Institute Genome Sequencing Center for Infectious Disease"/>
            <person name="Wu L."/>
            <person name="Ma J."/>
        </authorList>
    </citation>
    <scope>NUCLEOTIDE SEQUENCE [LARGE SCALE GENOMIC DNA]</scope>
    <source>
        <strain evidence="3">CGMCC 1.10106</strain>
    </source>
</reference>
<gene>
    <name evidence="2" type="ORF">GCM10011395_07700</name>
</gene>
<keyword evidence="1" id="KW-0732">Signal</keyword>
<protein>
    <submittedName>
        <fullName evidence="2">Uncharacterized protein</fullName>
    </submittedName>
</protein>
<dbReference type="EMBL" id="BMDW01000003">
    <property type="protein sequence ID" value="GGA39890.1"/>
    <property type="molecule type" value="Genomic_DNA"/>
</dbReference>
<feature type="signal peptide" evidence="1">
    <location>
        <begin position="1"/>
        <end position="20"/>
    </location>
</feature>
<dbReference type="RefSeq" id="WP_188445540.1">
    <property type="nucleotide sequence ID" value="NZ_BMDW01000003.1"/>
</dbReference>
<proteinExistence type="predicted"/>
<name>A0ABQ1GAK6_9SPHN</name>
<sequence length="241" mass="26967">MMRRILSGLLLALCANPLLAQSGPPPSLVEDQVGDIVVRARRGPRPPLLEPVAYLQRLCFDPVRTNRRFAVPDRDHSWVPLEDDARAQFHVTDPDVPAFGLTDPASGRTLLLKFETLRLPEHLVEQRCTLVVVGSHDPAMLTDRINALVGGPGTQRHVGHPNGVPVRPNWSQWLWNGYPDRGLKRWMVVTAPGAGYAAGTWVVVTDPSFWRTSDYFAIDLKTRERGPRPLSVLMFSFVTKR</sequence>
<organism evidence="2 3">
    <name type="scientific">Sphingomonas psychrolutea</name>
    <dbReference type="NCBI Taxonomy" id="1259676"/>
    <lineage>
        <taxon>Bacteria</taxon>
        <taxon>Pseudomonadati</taxon>
        <taxon>Pseudomonadota</taxon>
        <taxon>Alphaproteobacteria</taxon>
        <taxon>Sphingomonadales</taxon>
        <taxon>Sphingomonadaceae</taxon>
        <taxon>Sphingomonas</taxon>
    </lineage>
</organism>
<evidence type="ECO:0000313" key="3">
    <source>
        <dbReference type="Proteomes" id="UP000618591"/>
    </source>
</evidence>
<evidence type="ECO:0000256" key="1">
    <source>
        <dbReference type="SAM" id="SignalP"/>
    </source>
</evidence>
<comment type="caution">
    <text evidence="2">The sequence shown here is derived from an EMBL/GenBank/DDBJ whole genome shotgun (WGS) entry which is preliminary data.</text>
</comment>